<dbReference type="WBParaSite" id="TTAC_0000655301-mRNA-1">
    <property type="protein sequence ID" value="TTAC_0000655301-mRNA-1"/>
    <property type="gene ID" value="TTAC_0000655301"/>
</dbReference>
<organism evidence="4">
    <name type="scientific">Hydatigena taeniaeformis</name>
    <name type="common">Feline tapeworm</name>
    <name type="synonym">Taenia taeniaeformis</name>
    <dbReference type="NCBI Taxonomy" id="6205"/>
    <lineage>
        <taxon>Eukaryota</taxon>
        <taxon>Metazoa</taxon>
        <taxon>Spiralia</taxon>
        <taxon>Lophotrochozoa</taxon>
        <taxon>Platyhelminthes</taxon>
        <taxon>Cestoda</taxon>
        <taxon>Eucestoda</taxon>
        <taxon>Cyclophyllidea</taxon>
        <taxon>Taeniidae</taxon>
        <taxon>Hydatigera</taxon>
    </lineage>
</organism>
<dbReference type="Proteomes" id="UP000274429">
    <property type="component" value="Unassembled WGS sequence"/>
</dbReference>
<gene>
    <name evidence="2" type="ORF">TTAC_LOCUS6538</name>
</gene>
<evidence type="ECO:0000313" key="4">
    <source>
        <dbReference type="WBParaSite" id="TTAC_0000655301-mRNA-1"/>
    </source>
</evidence>
<evidence type="ECO:0000313" key="2">
    <source>
        <dbReference type="EMBL" id="VDM30760.1"/>
    </source>
</evidence>
<name>A0A0R3X0B3_HYDTA</name>
<dbReference type="EMBL" id="UYWX01020307">
    <property type="protein sequence ID" value="VDM30760.1"/>
    <property type="molecule type" value="Genomic_DNA"/>
</dbReference>
<reference evidence="2 3" key="2">
    <citation type="submission" date="2018-11" db="EMBL/GenBank/DDBJ databases">
        <authorList>
            <consortium name="Pathogen Informatics"/>
        </authorList>
    </citation>
    <scope>NUCLEOTIDE SEQUENCE [LARGE SCALE GENOMIC DNA]</scope>
</reference>
<dbReference type="AlphaFoldDB" id="A0A0R3X0B3"/>
<evidence type="ECO:0000256" key="1">
    <source>
        <dbReference type="SAM" id="MobiDB-lite"/>
    </source>
</evidence>
<feature type="compositionally biased region" description="Low complexity" evidence="1">
    <location>
        <begin position="1"/>
        <end position="25"/>
    </location>
</feature>
<sequence>MESTKAGGSDSESSSDAQSPFSSEPVPEQTGTNVENCATESNANNKRGEPYDDSDDDWYDNEDTLIKLEEGNVVVGCYKSSTQFNRNEAIDYFQRQLAKMSSDPKYWKVDECDMLPLKRTTPATFRIYCPAPFADGRVTNIITVLVDPAAFVVNLGTTTENAQTGRSFSI</sequence>
<reference evidence="4" key="1">
    <citation type="submission" date="2017-02" db="UniProtKB">
        <authorList>
            <consortium name="WormBaseParasite"/>
        </authorList>
    </citation>
    <scope>IDENTIFICATION</scope>
</reference>
<feature type="compositionally biased region" description="Polar residues" evidence="1">
    <location>
        <begin position="29"/>
        <end position="45"/>
    </location>
</feature>
<proteinExistence type="predicted"/>
<keyword evidence="3" id="KW-1185">Reference proteome</keyword>
<feature type="region of interest" description="Disordered" evidence="1">
    <location>
        <begin position="1"/>
        <end position="59"/>
    </location>
</feature>
<evidence type="ECO:0000313" key="3">
    <source>
        <dbReference type="Proteomes" id="UP000274429"/>
    </source>
</evidence>
<protein>
    <submittedName>
        <fullName evidence="4">RanBD1 domain-containing protein</fullName>
    </submittedName>
</protein>
<accession>A0A0R3X0B3</accession>